<keyword evidence="8 12" id="KW-0406">Ion transport</keyword>
<evidence type="ECO:0000256" key="8">
    <source>
        <dbReference type="ARBA" id="ARBA00023065"/>
    </source>
</evidence>
<evidence type="ECO:0000256" key="9">
    <source>
        <dbReference type="ARBA" id="ARBA00023136"/>
    </source>
</evidence>
<dbReference type="PANTHER" id="PTHR11690:SF300">
    <property type="entry name" value="PICKPOCKET PROTEIN 19"/>
    <property type="match status" value="1"/>
</dbReference>
<dbReference type="InterPro" id="IPR001873">
    <property type="entry name" value="ENaC"/>
</dbReference>
<name>A0A553PK26_TIGCA</name>
<evidence type="ECO:0000256" key="12">
    <source>
        <dbReference type="RuleBase" id="RU000679"/>
    </source>
</evidence>
<sequence>MAGCLTNCSDGDQFLNYNFDDLYNSLLGFTKIVIGESMESTIHEFKYANDNQNFSNFFAYYLPKTGVCFHFNFKGLVKEAGVGQENGMALLIRLNSDPKLREGIQEGKHGLTLTIQRPLSFPTLTACTTTSTVADPESTCGCILSCTEVTFDILHSQGKWPADGSWKQIAKRFGITRPIVMATDMINFEEVDIEKYTDFLWRRKVDTSVMKINIFIRSKESLEFSEKDKYESYWEFLAKMGGSMSVFMGLSFVAVIEVWGTYLVWIWSVVSCKMCRKKKTKELFN</sequence>
<keyword evidence="6 13" id="KW-1133">Transmembrane helix</keyword>
<dbReference type="PANTHER" id="PTHR11690">
    <property type="entry name" value="AMILORIDE-SENSITIVE SODIUM CHANNEL-RELATED"/>
    <property type="match status" value="1"/>
</dbReference>
<evidence type="ECO:0000256" key="13">
    <source>
        <dbReference type="SAM" id="Phobius"/>
    </source>
</evidence>
<evidence type="ECO:0000256" key="10">
    <source>
        <dbReference type="ARBA" id="ARBA00023201"/>
    </source>
</evidence>
<gene>
    <name evidence="14" type="ORF">TCAL_17387</name>
</gene>
<keyword evidence="10 12" id="KW-0739">Sodium transport</keyword>
<reference evidence="14 15" key="1">
    <citation type="journal article" date="2018" name="Nat. Ecol. Evol.">
        <title>Genomic signatures of mitonuclear coevolution across populations of Tigriopus californicus.</title>
        <authorList>
            <person name="Barreto F.S."/>
            <person name="Watson E.T."/>
            <person name="Lima T.G."/>
            <person name="Willett C.S."/>
            <person name="Edmands S."/>
            <person name="Li W."/>
            <person name="Burton R.S."/>
        </authorList>
    </citation>
    <scope>NUCLEOTIDE SEQUENCE [LARGE SCALE GENOMIC DNA]</scope>
    <source>
        <strain evidence="14 15">San Diego</strain>
    </source>
</reference>
<dbReference type="Pfam" id="PF00858">
    <property type="entry name" value="ASC"/>
    <property type="match status" value="1"/>
</dbReference>
<evidence type="ECO:0000256" key="4">
    <source>
        <dbReference type="ARBA" id="ARBA00022461"/>
    </source>
</evidence>
<evidence type="ECO:0000256" key="3">
    <source>
        <dbReference type="ARBA" id="ARBA00022448"/>
    </source>
</evidence>
<keyword evidence="15" id="KW-1185">Reference proteome</keyword>
<dbReference type="Gene3D" id="1.10.287.770">
    <property type="entry name" value="YojJ-like"/>
    <property type="match status" value="1"/>
</dbReference>
<dbReference type="GO" id="GO:0015280">
    <property type="term" value="F:ligand-gated sodium channel activity"/>
    <property type="evidence" value="ECO:0007669"/>
    <property type="project" value="TreeGrafter"/>
</dbReference>
<evidence type="ECO:0000256" key="6">
    <source>
        <dbReference type="ARBA" id="ARBA00022989"/>
    </source>
</evidence>
<protein>
    <submittedName>
        <fullName evidence="14">Uncharacterized protein</fullName>
    </submittedName>
</protein>
<dbReference type="AlphaFoldDB" id="A0A553PK26"/>
<keyword evidence="4 12" id="KW-0894">Sodium channel</keyword>
<keyword evidence="9 13" id="KW-0472">Membrane</keyword>
<dbReference type="GO" id="GO:0005886">
    <property type="term" value="C:plasma membrane"/>
    <property type="evidence" value="ECO:0007669"/>
    <property type="project" value="TreeGrafter"/>
</dbReference>
<dbReference type="Proteomes" id="UP000318571">
    <property type="component" value="Chromosome 11"/>
</dbReference>
<evidence type="ECO:0000256" key="1">
    <source>
        <dbReference type="ARBA" id="ARBA00004141"/>
    </source>
</evidence>
<feature type="transmembrane region" description="Helical" evidence="13">
    <location>
        <begin position="246"/>
        <end position="270"/>
    </location>
</feature>
<evidence type="ECO:0000256" key="11">
    <source>
        <dbReference type="ARBA" id="ARBA00023303"/>
    </source>
</evidence>
<keyword evidence="7" id="KW-0915">Sodium</keyword>
<proteinExistence type="inferred from homology"/>
<accession>A0A553PK26</accession>
<evidence type="ECO:0000313" key="14">
    <source>
        <dbReference type="EMBL" id="TRY78034.1"/>
    </source>
</evidence>
<evidence type="ECO:0000256" key="2">
    <source>
        <dbReference type="ARBA" id="ARBA00007193"/>
    </source>
</evidence>
<keyword evidence="3 12" id="KW-0813">Transport</keyword>
<organism evidence="14 15">
    <name type="scientific">Tigriopus californicus</name>
    <name type="common">Marine copepod</name>
    <dbReference type="NCBI Taxonomy" id="6832"/>
    <lineage>
        <taxon>Eukaryota</taxon>
        <taxon>Metazoa</taxon>
        <taxon>Ecdysozoa</taxon>
        <taxon>Arthropoda</taxon>
        <taxon>Crustacea</taxon>
        <taxon>Multicrustacea</taxon>
        <taxon>Hexanauplia</taxon>
        <taxon>Copepoda</taxon>
        <taxon>Harpacticoida</taxon>
        <taxon>Harpacticidae</taxon>
        <taxon>Tigriopus</taxon>
    </lineage>
</organism>
<evidence type="ECO:0000256" key="7">
    <source>
        <dbReference type="ARBA" id="ARBA00023053"/>
    </source>
</evidence>
<comment type="caution">
    <text evidence="14">The sequence shown here is derived from an EMBL/GenBank/DDBJ whole genome shotgun (WGS) entry which is preliminary data.</text>
</comment>
<comment type="subcellular location">
    <subcellularLocation>
        <location evidence="1">Membrane</location>
        <topology evidence="1">Multi-pass membrane protein</topology>
    </subcellularLocation>
</comment>
<keyword evidence="5 12" id="KW-0812">Transmembrane</keyword>
<evidence type="ECO:0000256" key="5">
    <source>
        <dbReference type="ARBA" id="ARBA00022692"/>
    </source>
</evidence>
<comment type="similarity">
    <text evidence="2 12">Belongs to the amiloride-sensitive sodium channel (TC 1.A.6) family.</text>
</comment>
<evidence type="ECO:0000313" key="15">
    <source>
        <dbReference type="Proteomes" id="UP000318571"/>
    </source>
</evidence>
<keyword evidence="11 12" id="KW-0407">Ion channel</keyword>
<dbReference type="EMBL" id="VCGU01000003">
    <property type="protein sequence ID" value="TRY78034.1"/>
    <property type="molecule type" value="Genomic_DNA"/>
</dbReference>